<name>A0A154P7K3_DUFNO</name>
<comment type="similarity">
    <text evidence="1">Belongs to the GHMP kinase family. GalK subfamily.</text>
</comment>
<dbReference type="SUPFAM" id="SSF54211">
    <property type="entry name" value="Ribosomal protein S5 domain 2-like"/>
    <property type="match status" value="1"/>
</dbReference>
<dbReference type="Gene3D" id="3.30.230.10">
    <property type="match status" value="1"/>
</dbReference>
<dbReference type="EMBL" id="KQ434835">
    <property type="protein sequence ID" value="KZC07925.1"/>
    <property type="molecule type" value="Genomic_DNA"/>
</dbReference>
<keyword evidence="4" id="KW-1133">Transmembrane helix</keyword>
<keyword evidence="3" id="KW-0067">ATP-binding</keyword>
<dbReference type="PANTHER" id="PTHR10457:SF7">
    <property type="entry name" value="GALACTOKINASE-RELATED"/>
    <property type="match status" value="1"/>
</dbReference>
<reference evidence="6 7" key="1">
    <citation type="submission" date="2015-07" db="EMBL/GenBank/DDBJ databases">
        <title>The genome of Dufourea novaeangliae.</title>
        <authorList>
            <person name="Pan H."/>
            <person name="Kapheim K."/>
        </authorList>
    </citation>
    <scope>NUCLEOTIDE SEQUENCE [LARGE SCALE GENOMIC DNA]</scope>
    <source>
        <strain evidence="6">0120121106</strain>
        <tissue evidence="6">Whole body</tissue>
    </source>
</reference>
<accession>A0A154P7K3</accession>
<organism evidence="6 7">
    <name type="scientific">Dufourea novaeangliae</name>
    <name type="common">Sweat bee</name>
    <dbReference type="NCBI Taxonomy" id="178035"/>
    <lineage>
        <taxon>Eukaryota</taxon>
        <taxon>Metazoa</taxon>
        <taxon>Ecdysozoa</taxon>
        <taxon>Arthropoda</taxon>
        <taxon>Hexapoda</taxon>
        <taxon>Insecta</taxon>
        <taxon>Pterygota</taxon>
        <taxon>Neoptera</taxon>
        <taxon>Endopterygota</taxon>
        <taxon>Hymenoptera</taxon>
        <taxon>Apocrita</taxon>
        <taxon>Aculeata</taxon>
        <taxon>Apoidea</taxon>
        <taxon>Anthophila</taxon>
        <taxon>Halictidae</taxon>
        <taxon>Rophitinae</taxon>
        <taxon>Dufourea</taxon>
    </lineage>
</organism>
<dbReference type="AlphaFoldDB" id="A0A154P7K3"/>
<gene>
    <name evidence="6" type="ORF">WN55_09967</name>
</gene>
<keyword evidence="2" id="KW-0547">Nucleotide-binding</keyword>
<keyword evidence="6" id="KW-0418">Kinase</keyword>
<feature type="transmembrane region" description="Helical" evidence="4">
    <location>
        <begin position="281"/>
        <end position="300"/>
    </location>
</feature>
<dbReference type="Proteomes" id="UP000076502">
    <property type="component" value="Unassembled WGS sequence"/>
</dbReference>
<dbReference type="PANTHER" id="PTHR10457">
    <property type="entry name" value="MEVALONATE KINASE/GALACTOKINASE"/>
    <property type="match status" value="1"/>
</dbReference>
<feature type="domain" description="GHMP kinase N-terminal" evidence="5">
    <location>
        <begin position="73"/>
        <end position="161"/>
    </location>
</feature>
<evidence type="ECO:0000256" key="2">
    <source>
        <dbReference type="ARBA" id="ARBA00022741"/>
    </source>
</evidence>
<dbReference type="Pfam" id="PF00288">
    <property type="entry name" value="GHMP_kinases_N"/>
    <property type="match status" value="1"/>
</dbReference>
<dbReference type="STRING" id="178035.A0A154P7K3"/>
<evidence type="ECO:0000256" key="1">
    <source>
        <dbReference type="ARBA" id="ARBA00006566"/>
    </source>
</evidence>
<dbReference type="InterPro" id="IPR020568">
    <property type="entry name" value="Ribosomal_Su5_D2-typ_SF"/>
</dbReference>
<dbReference type="GO" id="GO:0006012">
    <property type="term" value="P:galactose metabolic process"/>
    <property type="evidence" value="ECO:0007669"/>
    <property type="project" value="TreeGrafter"/>
</dbReference>
<evidence type="ECO:0000256" key="3">
    <source>
        <dbReference type="ARBA" id="ARBA00022840"/>
    </source>
</evidence>
<dbReference type="InterPro" id="IPR006204">
    <property type="entry name" value="GHMP_kinase_N_dom"/>
</dbReference>
<sequence>MQGRAHVCLRLSSVEIKQAVQLVTLIVGKRSRNNKWCHVKTTSNQSTKKDVFRFYANDENLRISVEDSWCIRYMKATVQCFKAKRVHVPGFEIVIVSTVPERSGLGSSSALVVALYTFLEAITKMQTANILEKTLACHLAKKLASGSRNHCVVDSLISIVGEEDKIISFDSRSLTVDEYDWETFDTEMILITRPTFAIEKSLKYRSDATRQTEITIIRNTTSRWRTDPEGSSMMERLFPEETMTLTANIDNGDKIISEMTETIKTRRWKKLGRMLKQLGNVAQPGFVIFFVFVHCIVLMLHNSYKHVIYIAS</sequence>
<evidence type="ECO:0000313" key="7">
    <source>
        <dbReference type="Proteomes" id="UP000076502"/>
    </source>
</evidence>
<dbReference type="InterPro" id="IPR014721">
    <property type="entry name" value="Ribsml_uS5_D2-typ_fold_subgr"/>
</dbReference>
<keyword evidence="6" id="KW-0808">Transferase</keyword>
<keyword evidence="4" id="KW-0812">Transmembrane</keyword>
<evidence type="ECO:0000313" key="6">
    <source>
        <dbReference type="EMBL" id="KZC07925.1"/>
    </source>
</evidence>
<dbReference type="GO" id="GO:0005829">
    <property type="term" value="C:cytosol"/>
    <property type="evidence" value="ECO:0007669"/>
    <property type="project" value="TreeGrafter"/>
</dbReference>
<evidence type="ECO:0000256" key="4">
    <source>
        <dbReference type="SAM" id="Phobius"/>
    </source>
</evidence>
<evidence type="ECO:0000259" key="5">
    <source>
        <dbReference type="Pfam" id="PF00288"/>
    </source>
</evidence>
<proteinExistence type="inferred from homology"/>
<dbReference type="GO" id="GO:0004335">
    <property type="term" value="F:galactokinase activity"/>
    <property type="evidence" value="ECO:0007669"/>
    <property type="project" value="TreeGrafter"/>
</dbReference>
<protein>
    <submittedName>
        <fullName evidence="6">Galactokinase</fullName>
    </submittedName>
</protein>
<keyword evidence="7" id="KW-1185">Reference proteome</keyword>
<dbReference type="OrthoDB" id="275179at2759"/>
<dbReference type="GO" id="GO:0005524">
    <property type="term" value="F:ATP binding"/>
    <property type="evidence" value="ECO:0007669"/>
    <property type="project" value="UniProtKB-KW"/>
</dbReference>
<keyword evidence="4" id="KW-0472">Membrane</keyword>